<feature type="region of interest" description="Disordered" evidence="1">
    <location>
        <begin position="54"/>
        <end position="93"/>
    </location>
</feature>
<evidence type="ECO:0000313" key="2">
    <source>
        <dbReference type="Ensembl" id="ENSSORP00005027748.1"/>
    </source>
</evidence>
<sequence length="93" mass="10448">MTTYVDMLQWLLNKQSTECTLFFGSPCILSPRSPSGCVLPTCAYTDLIDKLHRTMDPPKLSPVPKEKLSPDGYGRRRRRHSPLKVTQAGRGEA</sequence>
<dbReference type="GO" id="GO:0005179">
    <property type="term" value="F:hormone activity"/>
    <property type="evidence" value="ECO:0007669"/>
    <property type="project" value="InterPro"/>
</dbReference>
<dbReference type="Proteomes" id="UP000472271">
    <property type="component" value="Chromosome 6"/>
</dbReference>
<keyword evidence="3" id="KW-1185">Reference proteome</keyword>
<name>A0A673AGA2_9TELE</name>
<protein>
    <submittedName>
        <fullName evidence="2">Uncharacterized protein</fullName>
    </submittedName>
</protein>
<dbReference type="AlphaFoldDB" id="A0A673AGA2"/>
<organism evidence="2 3">
    <name type="scientific">Sphaeramia orbicularis</name>
    <name type="common">orbiculate cardinalfish</name>
    <dbReference type="NCBI Taxonomy" id="375764"/>
    <lineage>
        <taxon>Eukaryota</taxon>
        <taxon>Metazoa</taxon>
        <taxon>Chordata</taxon>
        <taxon>Craniata</taxon>
        <taxon>Vertebrata</taxon>
        <taxon>Euteleostomi</taxon>
        <taxon>Actinopterygii</taxon>
        <taxon>Neopterygii</taxon>
        <taxon>Teleostei</taxon>
        <taxon>Neoteleostei</taxon>
        <taxon>Acanthomorphata</taxon>
        <taxon>Gobiaria</taxon>
        <taxon>Kurtiformes</taxon>
        <taxon>Apogonoidei</taxon>
        <taxon>Apogonidae</taxon>
        <taxon>Apogoninae</taxon>
        <taxon>Sphaeramia</taxon>
    </lineage>
</organism>
<reference evidence="2" key="1">
    <citation type="submission" date="2019-06" db="EMBL/GenBank/DDBJ databases">
        <authorList>
            <consortium name="Wellcome Sanger Institute Data Sharing"/>
        </authorList>
    </citation>
    <scope>NUCLEOTIDE SEQUENCE [LARGE SCALE GENOMIC DNA]</scope>
</reference>
<evidence type="ECO:0000256" key="1">
    <source>
        <dbReference type="SAM" id="MobiDB-lite"/>
    </source>
</evidence>
<dbReference type="Ensembl" id="ENSSORT00005028544.1">
    <property type="protein sequence ID" value="ENSSORP00005027748.1"/>
    <property type="gene ID" value="ENSSORG00005013271.1"/>
</dbReference>
<reference evidence="2" key="2">
    <citation type="submission" date="2025-08" db="UniProtKB">
        <authorList>
            <consortium name="Ensembl"/>
        </authorList>
    </citation>
    <scope>IDENTIFICATION</scope>
</reference>
<dbReference type="Pfam" id="PF00214">
    <property type="entry name" value="Calc_CGRP_IAPP"/>
    <property type="match status" value="1"/>
</dbReference>
<dbReference type="GO" id="GO:0005576">
    <property type="term" value="C:extracellular region"/>
    <property type="evidence" value="ECO:0007669"/>
    <property type="project" value="InterPro"/>
</dbReference>
<proteinExistence type="predicted"/>
<dbReference type="InParanoid" id="A0A673AGA2"/>
<reference evidence="2" key="3">
    <citation type="submission" date="2025-09" db="UniProtKB">
        <authorList>
            <consortium name="Ensembl"/>
        </authorList>
    </citation>
    <scope>IDENTIFICATION</scope>
</reference>
<dbReference type="InterPro" id="IPR001710">
    <property type="entry name" value="Pro-ADM"/>
</dbReference>
<dbReference type="PRINTS" id="PR00801">
    <property type="entry name" value="ADRENOMEDULN"/>
</dbReference>
<accession>A0A673AGA2</accession>
<dbReference type="InterPro" id="IPR021116">
    <property type="entry name" value="Calcitonin/adrenomedullin"/>
</dbReference>
<evidence type="ECO:0000313" key="3">
    <source>
        <dbReference type="Proteomes" id="UP000472271"/>
    </source>
</evidence>